<dbReference type="Proteomes" id="UP000230137">
    <property type="component" value="Unassembled WGS sequence"/>
</dbReference>
<evidence type="ECO:0000313" key="2">
    <source>
        <dbReference type="EMBL" id="PJA20173.1"/>
    </source>
</evidence>
<keyword evidence="1" id="KW-0472">Membrane</keyword>
<protein>
    <submittedName>
        <fullName evidence="2">Uncharacterized protein</fullName>
    </submittedName>
</protein>
<keyword evidence="1" id="KW-0812">Transmembrane</keyword>
<keyword evidence="1" id="KW-1133">Transmembrane helix</keyword>
<accession>A0A2M7W3P8</accession>
<dbReference type="EMBL" id="PFQF01000035">
    <property type="protein sequence ID" value="PJA20173.1"/>
    <property type="molecule type" value="Genomic_DNA"/>
</dbReference>
<organism evidence="2 3">
    <name type="scientific">Candidatus Berkelbacteria bacterium CG_4_10_14_0_2_um_filter_35_9_33_12</name>
    <dbReference type="NCBI Taxonomy" id="1974499"/>
    <lineage>
        <taxon>Bacteria</taxon>
        <taxon>Candidatus Berkelbacteria</taxon>
    </lineage>
</organism>
<evidence type="ECO:0000313" key="3">
    <source>
        <dbReference type="Proteomes" id="UP000230137"/>
    </source>
</evidence>
<feature type="non-terminal residue" evidence="2">
    <location>
        <position position="369"/>
    </location>
</feature>
<sequence length="369" mass="41547">MQRNIQKLVEAELLLLKRLIVGFIIFSISIPNVLYAQSTTPITTSPTTEKSQFPVVTPANFEILDSTELARNANLILDELEFLLADKNPRIVLNSYDKKIINDYYTLSKNEELVKQIGANDTKIIDEFVSLYDSTETQSGLTIEQKAETLLKYIDSVYVQLTHPLVQSNFGLARNDLEVTKNDKLESSYRDGVKLITRLQDIIQGNSDLPEASQLEPLDRRIIEYLLFLVTPTDRGGAGHERVRVQRIWKNYNYEDEKKNISKETENATNVSAHKAGQACDVDQIDMVRCAIWQYRRLGGIKVKKQTPKPIAVNYQTDQGVASAPPPTGDNFNELFKNTAYSALLDALADEGIIEAEYSDSLQGSSFSD</sequence>
<dbReference type="AlphaFoldDB" id="A0A2M7W3P8"/>
<feature type="transmembrane region" description="Helical" evidence="1">
    <location>
        <begin position="12"/>
        <end position="35"/>
    </location>
</feature>
<evidence type="ECO:0000256" key="1">
    <source>
        <dbReference type="SAM" id="Phobius"/>
    </source>
</evidence>
<name>A0A2M7W3P8_9BACT</name>
<comment type="caution">
    <text evidence="2">The sequence shown here is derived from an EMBL/GenBank/DDBJ whole genome shotgun (WGS) entry which is preliminary data.</text>
</comment>
<gene>
    <name evidence="2" type="ORF">COX60_02465</name>
</gene>
<reference evidence="3" key="1">
    <citation type="submission" date="2017-09" db="EMBL/GenBank/DDBJ databases">
        <title>Depth-based differentiation of microbial function through sediment-hosted aquifers and enrichment of novel symbionts in the deep terrestrial subsurface.</title>
        <authorList>
            <person name="Probst A.J."/>
            <person name="Ladd B."/>
            <person name="Jarett J.K."/>
            <person name="Geller-Mcgrath D.E."/>
            <person name="Sieber C.M.K."/>
            <person name="Emerson J.B."/>
            <person name="Anantharaman K."/>
            <person name="Thomas B.C."/>
            <person name="Malmstrom R."/>
            <person name="Stieglmeier M."/>
            <person name="Klingl A."/>
            <person name="Woyke T."/>
            <person name="Ryan C.M."/>
            <person name="Banfield J.F."/>
        </authorList>
    </citation>
    <scope>NUCLEOTIDE SEQUENCE [LARGE SCALE GENOMIC DNA]</scope>
</reference>
<proteinExistence type="predicted"/>